<dbReference type="GO" id="GO:0008270">
    <property type="term" value="F:zinc ion binding"/>
    <property type="evidence" value="ECO:0007669"/>
    <property type="project" value="UniProtKB-KW"/>
</dbReference>
<dbReference type="SMART" id="SM00399">
    <property type="entry name" value="ZnF_C4"/>
    <property type="match status" value="1"/>
</dbReference>
<accession>A0AAV6V4F4</accession>
<dbReference type="GO" id="GO:0003700">
    <property type="term" value="F:DNA-binding transcription factor activity"/>
    <property type="evidence" value="ECO:0007669"/>
    <property type="project" value="InterPro"/>
</dbReference>
<comment type="caution">
    <text evidence="13">The sequence shown here is derived from an EMBL/GenBank/DDBJ whole genome shotgun (WGS) entry which is preliminary data.</text>
</comment>
<dbReference type="SUPFAM" id="SSF57716">
    <property type="entry name" value="Glucocorticoid receptor-like (DNA-binding domain)"/>
    <property type="match status" value="1"/>
</dbReference>
<dbReference type="Pfam" id="PF00105">
    <property type="entry name" value="zf-C4"/>
    <property type="match status" value="1"/>
</dbReference>
<evidence type="ECO:0000256" key="9">
    <source>
        <dbReference type="ARBA" id="ARBA00023242"/>
    </source>
</evidence>
<dbReference type="PROSITE" id="PS51030">
    <property type="entry name" value="NUCLEAR_REC_DBD_2"/>
    <property type="match status" value="1"/>
</dbReference>
<evidence type="ECO:0000259" key="12">
    <source>
        <dbReference type="PROSITE" id="PS51843"/>
    </source>
</evidence>
<evidence type="ECO:0000256" key="1">
    <source>
        <dbReference type="ARBA" id="ARBA00005993"/>
    </source>
</evidence>
<evidence type="ECO:0000256" key="4">
    <source>
        <dbReference type="ARBA" id="ARBA00022833"/>
    </source>
</evidence>
<feature type="domain" description="Nuclear receptor" evidence="11">
    <location>
        <begin position="42"/>
        <end position="119"/>
    </location>
</feature>
<sequence length="402" mass="45376">MDEKFHGGADMKGTFPSLFIQDNPRPNFLPLVKSSSAGYRTRSICVVCGDVSSGRHYGVVACNGCSGFFKRSVRRGLSYRCQTAGNGFCMVDKAHRNQCQACRLRKCLECGMNRDAVQNERQPRNPPMVRAGNVFPGPGSFESSASNPICCMKDGVFPSLLVSPILRNTNASQLCPQESRNKDEARVLNALTTPSKKASYSLPYPFFLNLEETTTPSIERTIRSIQETSNRILMMCFQWARNLPSFSSLVLQDQVALLENSWSELFLISCIQWAFPLDSNPLFSLSESSSTLIKKNMQSLQRTFTRFKMLGTDFSEFACLKAIVLFKPDVSSLKDPHHVEILQDHSQLMLAHHIKSHHFDYTFRFGRHLLLLPTLREIHPDSVEAVFFSNAPMEKLLRDLIK</sequence>
<organism evidence="13 14">
    <name type="scientific">Oedothorax gibbosus</name>
    <dbReference type="NCBI Taxonomy" id="931172"/>
    <lineage>
        <taxon>Eukaryota</taxon>
        <taxon>Metazoa</taxon>
        <taxon>Ecdysozoa</taxon>
        <taxon>Arthropoda</taxon>
        <taxon>Chelicerata</taxon>
        <taxon>Arachnida</taxon>
        <taxon>Araneae</taxon>
        <taxon>Araneomorphae</taxon>
        <taxon>Entelegynae</taxon>
        <taxon>Araneoidea</taxon>
        <taxon>Linyphiidae</taxon>
        <taxon>Erigoninae</taxon>
        <taxon>Oedothorax</taxon>
    </lineage>
</organism>
<gene>
    <name evidence="13" type="ORF">JTE90_005811</name>
</gene>
<dbReference type="AlphaFoldDB" id="A0AAV6V4F4"/>
<dbReference type="SUPFAM" id="SSF48508">
    <property type="entry name" value="Nuclear receptor ligand-binding domain"/>
    <property type="match status" value="1"/>
</dbReference>
<evidence type="ECO:0000256" key="5">
    <source>
        <dbReference type="ARBA" id="ARBA00023015"/>
    </source>
</evidence>
<keyword evidence="6 10" id="KW-0238">DNA-binding</keyword>
<evidence type="ECO:0000256" key="10">
    <source>
        <dbReference type="RuleBase" id="RU004334"/>
    </source>
</evidence>
<dbReference type="InterPro" id="IPR000536">
    <property type="entry name" value="Nucl_hrmn_rcpt_lig-bd"/>
</dbReference>
<evidence type="ECO:0000256" key="2">
    <source>
        <dbReference type="ARBA" id="ARBA00022723"/>
    </source>
</evidence>
<keyword evidence="9 10" id="KW-0539">Nucleus</keyword>
<reference evidence="13 14" key="1">
    <citation type="journal article" date="2022" name="Nat. Ecol. Evol.">
        <title>A masculinizing supergene underlies an exaggerated male reproductive morph in a spider.</title>
        <authorList>
            <person name="Hendrickx F."/>
            <person name="De Corte Z."/>
            <person name="Sonet G."/>
            <person name="Van Belleghem S.M."/>
            <person name="Kostlbacher S."/>
            <person name="Vangestel C."/>
        </authorList>
    </citation>
    <scope>NUCLEOTIDE SEQUENCE [LARGE SCALE GENOMIC DNA]</scope>
    <source>
        <strain evidence="13">W744_W776</strain>
    </source>
</reference>
<name>A0AAV6V4F4_9ARAC</name>
<dbReference type="PANTHER" id="PTHR24083">
    <property type="entry name" value="NUCLEAR HORMONE RECEPTOR"/>
    <property type="match status" value="1"/>
</dbReference>
<evidence type="ECO:0000259" key="11">
    <source>
        <dbReference type="PROSITE" id="PS51030"/>
    </source>
</evidence>
<comment type="subcellular location">
    <subcellularLocation>
        <location evidence="10">Nucleus</location>
    </subcellularLocation>
</comment>
<dbReference type="PRINTS" id="PR00398">
    <property type="entry name" value="STRDHORMONER"/>
</dbReference>
<dbReference type="Pfam" id="PF00104">
    <property type="entry name" value="Hormone_recep"/>
    <property type="match status" value="1"/>
</dbReference>
<keyword evidence="7 10" id="KW-0804">Transcription</keyword>
<evidence type="ECO:0000256" key="7">
    <source>
        <dbReference type="ARBA" id="ARBA00023163"/>
    </source>
</evidence>
<keyword evidence="14" id="KW-1185">Reference proteome</keyword>
<dbReference type="Gene3D" id="1.10.565.10">
    <property type="entry name" value="Retinoid X Receptor"/>
    <property type="match status" value="1"/>
</dbReference>
<dbReference type="SMART" id="SM00430">
    <property type="entry name" value="HOLI"/>
    <property type="match status" value="1"/>
</dbReference>
<dbReference type="PRINTS" id="PR00047">
    <property type="entry name" value="STROIDFINGER"/>
</dbReference>
<dbReference type="InterPro" id="IPR001628">
    <property type="entry name" value="Znf_hrmn_rcpt"/>
</dbReference>
<dbReference type="GO" id="GO:0043565">
    <property type="term" value="F:sequence-specific DNA binding"/>
    <property type="evidence" value="ECO:0007669"/>
    <property type="project" value="InterPro"/>
</dbReference>
<dbReference type="InterPro" id="IPR035500">
    <property type="entry name" value="NHR-like_dom_sf"/>
</dbReference>
<dbReference type="InterPro" id="IPR013088">
    <property type="entry name" value="Znf_NHR/GATA"/>
</dbReference>
<dbReference type="GO" id="GO:0005634">
    <property type="term" value="C:nucleus"/>
    <property type="evidence" value="ECO:0007669"/>
    <property type="project" value="UniProtKB-SubCell"/>
</dbReference>
<evidence type="ECO:0000313" key="14">
    <source>
        <dbReference type="Proteomes" id="UP000827092"/>
    </source>
</evidence>
<dbReference type="PROSITE" id="PS51843">
    <property type="entry name" value="NR_LBD"/>
    <property type="match status" value="1"/>
</dbReference>
<keyword evidence="4 10" id="KW-0862">Zinc</keyword>
<keyword evidence="5 10" id="KW-0805">Transcription regulation</keyword>
<keyword evidence="2 10" id="KW-0479">Metal-binding</keyword>
<comment type="similarity">
    <text evidence="1 10">Belongs to the nuclear hormone receptor family.</text>
</comment>
<dbReference type="Gene3D" id="3.30.50.10">
    <property type="entry name" value="Erythroid Transcription Factor GATA-1, subunit A"/>
    <property type="match status" value="1"/>
</dbReference>
<proteinExistence type="inferred from homology"/>
<dbReference type="EMBL" id="JAFNEN010000174">
    <property type="protein sequence ID" value="KAG8190775.1"/>
    <property type="molecule type" value="Genomic_DNA"/>
</dbReference>
<keyword evidence="8 10" id="KW-0675">Receptor</keyword>
<dbReference type="PROSITE" id="PS00031">
    <property type="entry name" value="NUCLEAR_REC_DBD_1"/>
    <property type="match status" value="1"/>
</dbReference>
<evidence type="ECO:0000256" key="8">
    <source>
        <dbReference type="ARBA" id="ARBA00023170"/>
    </source>
</evidence>
<protein>
    <submittedName>
        <fullName evidence="13">Uncharacterized protein</fullName>
    </submittedName>
</protein>
<evidence type="ECO:0000256" key="6">
    <source>
        <dbReference type="ARBA" id="ARBA00023125"/>
    </source>
</evidence>
<keyword evidence="3 10" id="KW-0863">Zinc-finger</keyword>
<evidence type="ECO:0000256" key="3">
    <source>
        <dbReference type="ARBA" id="ARBA00022771"/>
    </source>
</evidence>
<dbReference type="InterPro" id="IPR001723">
    <property type="entry name" value="Nuclear_hrmn_rcpt"/>
</dbReference>
<feature type="domain" description="NR LBD" evidence="12">
    <location>
        <begin position="199"/>
        <end position="402"/>
    </location>
</feature>
<evidence type="ECO:0000313" key="13">
    <source>
        <dbReference type="EMBL" id="KAG8190775.1"/>
    </source>
</evidence>
<dbReference type="FunFam" id="3.30.50.10:FF:000030">
    <property type="entry name" value="Nuclear Hormone Receptor family"/>
    <property type="match status" value="1"/>
</dbReference>
<dbReference type="InterPro" id="IPR050274">
    <property type="entry name" value="Nuclear_hormone_rcpt_NR2"/>
</dbReference>
<dbReference type="Proteomes" id="UP000827092">
    <property type="component" value="Unassembled WGS sequence"/>
</dbReference>